<protein>
    <submittedName>
        <fullName evidence="3">SDR family oxidoreductase</fullName>
    </submittedName>
</protein>
<dbReference type="CDD" id="cd05327">
    <property type="entry name" value="retinol-DH_like_SDR_c_like"/>
    <property type="match status" value="1"/>
</dbReference>
<evidence type="ECO:0000313" key="3">
    <source>
        <dbReference type="EMBL" id="RNM13027.1"/>
    </source>
</evidence>
<dbReference type="PRINTS" id="PR00081">
    <property type="entry name" value="GDHRDH"/>
</dbReference>
<dbReference type="AlphaFoldDB" id="A0A3N0GKL8"/>
<dbReference type="Gene3D" id="3.40.50.720">
    <property type="entry name" value="NAD(P)-binding Rossmann-like Domain"/>
    <property type="match status" value="1"/>
</dbReference>
<dbReference type="RefSeq" id="WP_123224003.1">
    <property type="nucleotide sequence ID" value="NZ_RJSF01000043.1"/>
</dbReference>
<comment type="caution">
    <text evidence="3">The sequence shown here is derived from an EMBL/GenBank/DDBJ whole genome shotgun (WGS) entry which is preliminary data.</text>
</comment>
<accession>A0A3N0GKL8</accession>
<proteinExistence type="inferred from homology"/>
<reference evidence="3 4" key="1">
    <citation type="submission" date="2018-11" db="EMBL/GenBank/DDBJ databases">
        <authorList>
            <person name="Li F."/>
        </authorList>
    </citation>
    <scope>NUCLEOTIDE SEQUENCE [LARGE SCALE GENOMIC DNA]</scope>
    <source>
        <strain evidence="3 4">Gsoil 818</strain>
    </source>
</reference>
<comment type="similarity">
    <text evidence="2">Belongs to the short-chain dehydrogenases/reductases (SDR) family.</text>
</comment>
<dbReference type="SUPFAM" id="SSF51735">
    <property type="entry name" value="NAD(P)-binding Rossmann-fold domains"/>
    <property type="match status" value="1"/>
</dbReference>
<keyword evidence="4" id="KW-1185">Reference proteome</keyword>
<sequence length="290" mass="30975">MTTESDQKQKTIVITGASDGIGLEAASQLAAQGHHLVMVGRTPAKLTAAVKRIHAESPGTQVESFLCDNTSLADVRGLAHDLLAAYPRIDVLVNNAGTVFDKRTVTGDGIEATFQVNHLAGFLLTELLLDRLVASAPARIVTTSSIGHFNGTMDFDDLGFEHGYQIMRAYGRSKLANVLHTRQLARRLEGTGVTVNCLHPGAVATNIWSGAPWFARPVLAVAKRLMMVSPATGGERLAYLATSPEVEGRSGGYYEQDRLKDPSDVARDDAVAERLDRVSRDLVGLGATAG</sequence>
<keyword evidence="1" id="KW-0560">Oxidoreductase</keyword>
<dbReference type="EMBL" id="RJSF01000043">
    <property type="protein sequence ID" value="RNM13027.1"/>
    <property type="molecule type" value="Genomic_DNA"/>
</dbReference>
<evidence type="ECO:0000256" key="2">
    <source>
        <dbReference type="RuleBase" id="RU000363"/>
    </source>
</evidence>
<dbReference type="Proteomes" id="UP000279994">
    <property type="component" value="Unassembled WGS sequence"/>
</dbReference>
<dbReference type="OrthoDB" id="3237043at2"/>
<dbReference type="InterPro" id="IPR002347">
    <property type="entry name" value="SDR_fam"/>
</dbReference>
<dbReference type="PRINTS" id="PR00080">
    <property type="entry name" value="SDRFAMILY"/>
</dbReference>
<dbReference type="GO" id="GO:0016491">
    <property type="term" value="F:oxidoreductase activity"/>
    <property type="evidence" value="ECO:0007669"/>
    <property type="project" value="UniProtKB-KW"/>
</dbReference>
<gene>
    <name evidence="3" type="ORF">EFL26_16485</name>
</gene>
<evidence type="ECO:0000256" key="1">
    <source>
        <dbReference type="ARBA" id="ARBA00023002"/>
    </source>
</evidence>
<name>A0A3N0GKL8_9ACTN</name>
<dbReference type="PANTHER" id="PTHR43157">
    <property type="entry name" value="PHOSPHATIDYLINOSITOL-GLYCAN BIOSYNTHESIS CLASS F PROTEIN-RELATED"/>
    <property type="match status" value="1"/>
</dbReference>
<dbReference type="PANTHER" id="PTHR43157:SF31">
    <property type="entry name" value="PHOSPHATIDYLINOSITOL-GLYCAN BIOSYNTHESIS CLASS F PROTEIN"/>
    <property type="match status" value="1"/>
</dbReference>
<dbReference type="Pfam" id="PF00106">
    <property type="entry name" value="adh_short"/>
    <property type="match status" value="1"/>
</dbReference>
<evidence type="ECO:0000313" key="4">
    <source>
        <dbReference type="Proteomes" id="UP000279994"/>
    </source>
</evidence>
<dbReference type="InterPro" id="IPR036291">
    <property type="entry name" value="NAD(P)-bd_dom_sf"/>
</dbReference>
<organism evidence="3 4">
    <name type="scientific">Nocardioides pocheonensis</name>
    <dbReference type="NCBI Taxonomy" id="661485"/>
    <lineage>
        <taxon>Bacteria</taxon>
        <taxon>Bacillati</taxon>
        <taxon>Actinomycetota</taxon>
        <taxon>Actinomycetes</taxon>
        <taxon>Propionibacteriales</taxon>
        <taxon>Nocardioidaceae</taxon>
        <taxon>Nocardioides</taxon>
    </lineage>
</organism>